<dbReference type="Proteomes" id="UP001160483">
    <property type="component" value="Unassembled WGS sequence"/>
</dbReference>
<dbReference type="AlphaFoldDB" id="A0AAU9L7K0"/>
<feature type="compositionally biased region" description="Polar residues" evidence="1">
    <location>
        <begin position="342"/>
        <end position="364"/>
    </location>
</feature>
<evidence type="ECO:0000313" key="3">
    <source>
        <dbReference type="Proteomes" id="UP001160483"/>
    </source>
</evidence>
<comment type="caution">
    <text evidence="2">The sequence shown here is derived from an EMBL/GenBank/DDBJ whole genome shotgun (WGS) entry which is preliminary data.</text>
</comment>
<organism evidence="2 3">
    <name type="scientific">Peronospora belbahrii</name>
    <dbReference type="NCBI Taxonomy" id="622444"/>
    <lineage>
        <taxon>Eukaryota</taxon>
        <taxon>Sar</taxon>
        <taxon>Stramenopiles</taxon>
        <taxon>Oomycota</taxon>
        <taxon>Peronosporomycetes</taxon>
        <taxon>Peronosporales</taxon>
        <taxon>Peronosporaceae</taxon>
        <taxon>Peronospora</taxon>
    </lineage>
</organism>
<protein>
    <submittedName>
        <fullName evidence="2">Uncharacterized protein</fullName>
    </submittedName>
</protein>
<reference evidence="2" key="1">
    <citation type="submission" date="2021-11" db="EMBL/GenBank/DDBJ databases">
        <authorList>
            <person name="Islam A."/>
            <person name="Islam S."/>
            <person name="Flora M.S."/>
            <person name="Rahman M."/>
            <person name="Ziaur R.M."/>
            <person name="Epstein J.H."/>
            <person name="Hassan M."/>
            <person name="Klassen M."/>
            <person name="Woodard K."/>
            <person name="Webb A."/>
            <person name="Webby R.J."/>
            <person name="El Zowalaty M.E."/>
        </authorList>
    </citation>
    <scope>NUCLEOTIDE SEQUENCE</scope>
    <source>
        <strain evidence="2">Pbs3</strain>
    </source>
</reference>
<evidence type="ECO:0000313" key="2">
    <source>
        <dbReference type="EMBL" id="CAH0481583.1"/>
    </source>
</evidence>
<dbReference type="EMBL" id="CAKKTJ010000329">
    <property type="protein sequence ID" value="CAH0481583.1"/>
    <property type="molecule type" value="Genomic_DNA"/>
</dbReference>
<proteinExistence type="predicted"/>
<name>A0AAU9L7K0_9STRA</name>
<sequence>MGSKKTTTVTSSIAPTKYTAIRMVESASDIVRMINESPQDVSNEDFVQELKKKFQCKKLRAACTQLGLHPQADPSMNHKNGYSKLLCQYRCARLRGEVFTRYPKPKMTPVKQTFRIEIRDRTQHCGFRLINILFSPAFNARMIESGALPSTGIQVDTTDGRAKYWKDVAMAYENDNPEFSRIAGPPGRYKEIDPRLAPHCSSAKLCSIWKDLTMRYEESVARWKQLGTEGSNFCNFCSDMDVLYLHDKLQMSPIQLNLEQMKAPKRARIGDVSKEGEHVSMDKDSDKEEHLIQRGNFLIPSEVELPMRRQVSSTNGSQKLMHRRILPTPGLSEPEPIERQSFLASSEDQTSTASQESRTLEESMQQFLAAKSERHVRLDTYDGVIYSSQAVRDTMSAIESLKRGNYDCTVIAQAKESMDAIVQVWLQELNKAAQS</sequence>
<accession>A0AAU9L7K0</accession>
<gene>
    <name evidence="2" type="ORF">PBS003_LOCUS8188</name>
</gene>
<evidence type="ECO:0000256" key="1">
    <source>
        <dbReference type="SAM" id="MobiDB-lite"/>
    </source>
</evidence>
<feature type="region of interest" description="Disordered" evidence="1">
    <location>
        <begin position="341"/>
        <end position="364"/>
    </location>
</feature>